<dbReference type="EMBL" id="JAVHJS010000021">
    <property type="protein sequence ID" value="KAK2823755.1"/>
    <property type="molecule type" value="Genomic_DNA"/>
</dbReference>
<dbReference type="Gene3D" id="3.90.1720.10">
    <property type="entry name" value="endopeptidase domain like (from Nostoc punctiforme)"/>
    <property type="match status" value="1"/>
</dbReference>
<feature type="region of interest" description="Disordered" evidence="1">
    <location>
        <begin position="1"/>
        <end position="20"/>
    </location>
</feature>
<accession>A0AA88RXI3</accession>
<keyword evidence="3" id="KW-1185">Reference proteome</keyword>
<dbReference type="AlphaFoldDB" id="A0AA88RXI3"/>
<proteinExistence type="predicted"/>
<dbReference type="Proteomes" id="UP001187315">
    <property type="component" value="Unassembled WGS sequence"/>
</dbReference>
<evidence type="ECO:0008006" key="4">
    <source>
        <dbReference type="Google" id="ProtNLM"/>
    </source>
</evidence>
<protein>
    <recommendedName>
        <fullName evidence="4">LRAT domain-containing protein</fullName>
    </recommendedName>
</protein>
<evidence type="ECO:0000313" key="3">
    <source>
        <dbReference type="Proteomes" id="UP001187315"/>
    </source>
</evidence>
<organism evidence="2 3">
    <name type="scientific">Tachysurus vachellii</name>
    <name type="common">Darkbarbel catfish</name>
    <name type="synonym">Pelteobagrus vachellii</name>
    <dbReference type="NCBI Taxonomy" id="175792"/>
    <lineage>
        <taxon>Eukaryota</taxon>
        <taxon>Metazoa</taxon>
        <taxon>Chordata</taxon>
        <taxon>Craniata</taxon>
        <taxon>Vertebrata</taxon>
        <taxon>Euteleostomi</taxon>
        <taxon>Actinopterygii</taxon>
        <taxon>Neopterygii</taxon>
        <taxon>Teleostei</taxon>
        <taxon>Ostariophysi</taxon>
        <taxon>Siluriformes</taxon>
        <taxon>Bagridae</taxon>
        <taxon>Tachysurus</taxon>
    </lineage>
</organism>
<evidence type="ECO:0000256" key="1">
    <source>
        <dbReference type="SAM" id="MobiDB-lite"/>
    </source>
</evidence>
<name>A0AA88RXI3_TACVA</name>
<comment type="caution">
    <text evidence="2">The sequence shown here is derived from an EMBL/GenBank/DDBJ whole genome shotgun (WGS) entry which is preliminary data.</text>
</comment>
<gene>
    <name evidence="2" type="ORF">Q7C36_020355</name>
</gene>
<feature type="non-terminal residue" evidence="2">
    <location>
        <position position="161"/>
    </location>
</feature>
<evidence type="ECO:0000313" key="2">
    <source>
        <dbReference type="EMBL" id="KAK2823755.1"/>
    </source>
</evidence>
<sequence length="161" mass="18446">HSPNESGHSSSRSFTLSSRSSPGHIEIVPVELFSGGEKCTIFRKNDEIDVKTFKAYVTKRMKEEPEYNLWSSNCIHFAMGCLGLKASTWDNLLTGLGYNPKGFSVVKHYDDDYDDDDNRNYEIGDLFIVKTKFKCLYHTGVCYDEDLIVHFIMSKTFFISE</sequence>
<reference evidence="2" key="1">
    <citation type="submission" date="2023-08" db="EMBL/GenBank/DDBJ databases">
        <title>Pelteobagrus vachellii genome.</title>
        <authorList>
            <person name="Liu H."/>
        </authorList>
    </citation>
    <scope>NUCLEOTIDE SEQUENCE</scope>
    <source>
        <strain evidence="2">PRFRI_2022a</strain>
        <tissue evidence="2">Muscle</tissue>
    </source>
</reference>